<dbReference type="Pfam" id="PF22607">
    <property type="entry name" value="FAD_binding-like"/>
    <property type="match status" value="1"/>
</dbReference>
<keyword evidence="3" id="KW-1185">Reference proteome</keyword>
<sequence>MNFDCFQSEFYPEQIPLSKIGESKYELGQTVVDVKCEDGHQVLVKYESTADTNGKGKSLQADLVIAADSSRSRICRILQPEPSPPKYTGYIGWRGMVPENETSEEFRKLFAGHTSLFHNGKGHIIMRVALSLAGA</sequence>
<protein>
    <recommendedName>
        <fullName evidence="1">2,6-dihydroxypyridine 3-monooxygenase substrate binding domain-containing protein</fullName>
    </recommendedName>
</protein>
<comment type="caution">
    <text evidence="2">The sequence shown here is derived from an EMBL/GenBank/DDBJ whole genome shotgun (WGS) entry which is preliminary data.</text>
</comment>
<dbReference type="SUPFAM" id="SSF51905">
    <property type="entry name" value="FAD/NAD(P)-binding domain"/>
    <property type="match status" value="1"/>
</dbReference>
<dbReference type="Gene3D" id="3.50.50.60">
    <property type="entry name" value="FAD/NAD(P)-binding domain"/>
    <property type="match status" value="1"/>
</dbReference>
<dbReference type="PANTHER" id="PTHR47469">
    <property type="entry name" value="MONOOXYGENASE-LIKE"/>
    <property type="match status" value="1"/>
</dbReference>
<dbReference type="Proteomes" id="UP000326757">
    <property type="component" value="Unassembled WGS sequence"/>
</dbReference>
<evidence type="ECO:0000313" key="3">
    <source>
        <dbReference type="Proteomes" id="UP000326757"/>
    </source>
</evidence>
<name>A0A5N6JQE0_MONLA</name>
<organism evidence="2 3">
    <name type="scientific">Monilinia laxa</name>
    <name type="common">Brown rot fungus</name>
    <name type="synonym">Sclerotinia laxa</name>
    <dbReference type="NCBI Taxonomy" id="61186"/>
    <lineage>
        <taxon>Eukaryota</taxon>
        <taxon>Fungi</taxon>
        <taxon>Dikarya</taxon>
        <taxon>Ascomycota</taxon>
        <taxon>Pezizomycotina</taxon>
        <taxon>Leotiomycetes</taxon>
        <taxon>Helotiales</taxon>
        <taxon>Sclerotiniaceae</taxon>
        <taxon>Monilinia</taxon>
    </lineage>
</organism>
<reference evidence="2 3" key="1">
    <citation type="submission" date="2019-06" db="EMBL/GenBank/DDBJ databases">
        <title>Genome Sequence of the Brown Rot Fungal Pathogen Monilinia laxa.</title>
        <authorList>
            <person name="De Miccolis Angelini R.M."/>
            <person name="Landi L."/>
            <person name="Abate D."/>
            <person name="Pollastro S."/>
            <person name="Romanazzi G."/>
            <person name="Faretra F."/>
        </authorList>
    </citation>
    <scope>NUCLEOTIDE SEQUENCE [LARGE SCALE GENOMIC DNA]</scope>
    <source>
        <strain evidence="2 3">Mlax316</strain>
    </source>
</reference>
<feature type="domain" description="2,6-dihydroxypyridine 3-monooxygenase substrate binding" evidence="1">
    <location>
        <begin position="87"/>
        <end position="126"/>
    </location>
</feature>
<dbReference type="InterPro" id="IPR036188">
    <property type="entry name" value="FAD/NAD-bd_sf"/>
</dbReference>
<proteinExistence type="predicted"/>
<dbReference type="EMBL" id="VIGI01000016">
    <property type="protein sequence ID" value="KAB8290853.1"/>
    <property type="molecule type" value="Genomic_DNA"/>
</dbReference>
<dbReference type="InterPro" id="IPR054707">
    <property type="entry name" value="DhpH_subs-bd"/>
</dbReference>
<gene>
    <name evidence="2" type="ORF">EYC80_008490</name>
</gene>
<dbReference type="OrthoDB" id="16820at2759"/>
<dbReference type="PANTHER" id="PTHR47469:SF2">
    <property type="entry name" value="OS06G0597600 PROTEIN"/>
    <property type="match status" value="1"/>
</dbReference>
<evidence type="ECO:0000259" key="1">
    <source>
        <dbReference type="Pfam" id="PF22607"/>
    </source>
</evidence>
<dbReference type="AlphaFoldDB" id="A0A5N6JQE0"/>
<dbReference type="InterPro" id="IPR053212">
    <property type="entry name" value="DHP_3-monooxygenase"/>
</dbReference>
<accession>A0A5N6JQE0</accession>
<evidence type="ECO:0000313" key="2">
    <source>
        <dbReference type="EMBL" id="KAB8290853.1"/>
    </source>
</evidence>
<dbReference type="SUPFAM" id="SSF54373">
    <property type="entry name" value="FAD-linked reductases, C-terminal domain"/>
    <property type="match status" value="1"/>
</dbReference>